<dbReference type="InterPro" id="IPR020904">
    <property type="entry name" value="Sc_DH/Rdtase_CS"/>
</dbReference>
<name>A0AAN8EYQ5_9EURO</name>
<keyword evidence="4" id="KW-1185">Reference proteome</keyword>
<dbReference type="InterPro" id="IPR036291">
    <property type="entry name" value="NAD(P)-bd_dom_sf"/>
</dbReference>
<comment type="similarity">
    <text evidence="1">Belongs to the short-chain dehydrogenases/reductases (SDR) family.</text>
</comment>
<accession>A0AAN8EYQ5</accession>
<dbReference type="FunFam" id="3.40.50.720:FF:000084">
    <property type="entry name" value="Short-chain dehydrogenase reductase"/>
    <property type="match status" value="1"/>
</dbReference>
<dbReference type="PANTHER" id="PTHR42760">
    <property type="entry name" value="SHORT-CHAIN DEHYDROGENASES/REDUCTASES FAMILY MEMBER"/>
    <property type="match status" value="1"/>
</dbReference>
<evidence type="ECO:0000313" key="4">
    <source>
        <dbReference type="Proteomes" id="UP001316803"/>
    </source>
</evidence>
<dbReference type="EMBL" id="JAKLMC020000004">
    <property type="protein sequence ID" value="KAK5956731.1"/>
    <property type="molecule type" value="Genomic_DNA"/>
</dbReference>
<protein>
    <submittedName>
        <fullName evidence="3">Uncharacterized protein</fullName>
    </submittedName>
</protein>
<dbReference type="GO" id="GO:0016616">
    <property type="term" value="F:oxidoreductase activity, acting on the CH-OH group of donors, NAD or NADP as acceptor"/>
    <property type="evidence" value="ECO:0007669"/>
    <property type="project" value="TreeGrafter"/>
</dbReference>
<evidence type="ECO:0000256" key="1">
    <source>
        <dbReference type="ARBA" id="ARBA00006484"/>
    </source>
</evidence>
<reference evidence="3 4" key="1">
    <citation type="submission" date="2022-12" db="EMBL/GenBank/DDBJ databases">
        <title>Genomic features and morphological characterization of a novel Knufia sp. strain isolated from spacecraft assembly facility.</title>
        <authorList>
            <person name="Teixeira M."/>
            <person name="Chander A.M."/>
            <person name="Stajich J.E."/>
            <person name="Venkateswaran K."/>
        </authorList>
    </citation>
    <scope>NUCLEOTIDE SEQUENCE [LARGE SCALE GENOMIC DNA]</scope>
    <source>
        <strain evidence="3 4">FJI-L2-BK-P2</strain>
    </source>
</reference>
<sequence length="292" mass="31576">MIGSSSRIVITGGGQGIGRALARHFVEKGHKIFILDVNKEGLQHTAETHLKDYSDRVAWSDCDLSDSQSVRDTIEKAAKHLGGGIDFLINNAGISYPYWPDGKTMEDKSTLDMWKKYVDVNLTGNFVLSQACIPYMKVKGDDEKQKLPDSKTGSAGPCILNVSSFRGVISDPNQEGYAATKAGLIGLTTAMAVSLQHYGIRVNCVSPGRIKVTHENKQADKEGTEWDVAEDDVETHPTNRPGMPEDITEAAEYLLGAGFVTGQNLLVDGGAGELEDDSDIRGLALGTYQSKL</sequence>
<dbReference type="InterPro" id="IPR002347">
    <property type="entry name" value="SDR_fam"/>
</dbReference>
<evidence type="ECO:0000313" key="3">
    <source>
        <dbReference type="EMBL" id="KAK5956731.1"/>
    </source>
</evidence>
<gene>
    <name evidence="3" type="ORF">OHC33_002218</name>
</gene>
<dbReference type="CDD" id="cd05233">
    <property type="entry name" value="SDR_c"/>
    <property type="match status" value="1"/>
</dbReference>
<organism evidence="3 4">
    <name type="scientific">Knufia fluminis</name>
    <dbReference type="NCBI Taxonomy" id="191047"/>
    <lineage>
        <taxon>Eukaryota</taxon>
        <taxon>Fungi</taxon>
        <taxon>Dikarya</taxon>
        <taxon>Ascomycota</taxon>
        <taxon>Pezizomycotina</taxon>
        <taxon>Eurotiomycetes</taxon>
        <taxon>Chaetothyriomycetidae</taxon>
        <taxon>Chaetothyriales</taxon>
        <taxon>Trichomeriaceae</taxon>
        <taxon>Knufia</taxon>
    </lineage>
</organism>
<dbReference type="SUPFAM" id="SSF51735">
    <property type="entry name" value="NAD(P)-binding Rossmann-fold domains"/>
    <property type="match status" value="1"/>
</dbReference>
<keyword evidence="2" id="KW-0521">NADP</keyword>
<dbReference type="Gene3D" id="3.40.50.720">
    <property type="entry name" value="NAD(P)-binding Rossmann-like Domain"/>
    <property type="match status" value="1"/>
</dbReference>
<comment type="caution">
    <text evidence="3">The sequence shown here is derived from an EMBL/GenBank/DDBJ whole genome shotgun (WGS) entry which is preliminary data.</text>
</comment>
<dbReference type="PROSITE" id="PS00061">
    <property type="entry name" value="ADH_SHORT"/>
    <property type="match status" value="1"/>
</dbReference>
<dbReference type="PRINTS" id="PR00081">
    <property type="entry name" value="GDHRDH"/>
</dbReference>
<dbReference type="Proteomes" id="UP001316803">
    <property type="component" value="Unassembled WGS sequence"/>
</dbReference>
<proteinExistence type="inferred from homology"/>
<dbReference type="AlphaFoldDB" id="A0AAN8EYQ5"/>
<evidence type="ECO:0000256" key="2">
    <source>
        <dbReference type="ARBA" id="ARBA00022857"/>
    </source>
</evidence>
<dbReference type="Pfam" id="PF13561">
    <property type="entry name" value="adh_short_C2"/>
    <property type="match status" value="1"/>
</dbReference>
<dbReference type="PRINTS" id="PR00080">
    <property type="entry name" value="SDRFAMILY"/>
</dbReference>